<sequence length="109" mass="12764">MKNFIKLIQEYPDFSIKENKLAKQEEYKTTGRPFKGSARWHSKKKDRFIVILNPSDKQEEIHVVEFNISDLLHAEHDSTLVSEDGETISIYTFWIKKGSTGIEMKPFMV</sequence>
<evidence type="ECO:0000313" key="1">
    <source>
        <dbReference type="EMBL" id="MBO8457003.1"/>
    </source>
</evidence>
<reference evidence="1" key="1">
    <citation type="submission" date="2020-10" db="EMBL/GenBank/DDBJ databases">
        <authorList>
            <person name="Gilroy R."/>
        </authorList>
    </citation>
    <scope>NUCLEOTIDE SEQUENCE</scope>
    <source>
        <strain evidence="1">10532</strain>
    </source>
</reference>
<name>A0A9D9HNJ1_9SPIR</name>
<dbReference type="EMBL" id="JADIMM010000023">
    <property type="protein sequence ID" value="MBO8457003.1"/>
    <property type="molecule type" value="Genomic_DNA"/>
</dbReference>
<evidence type="ECO:0000313" key="2">
    <source>
        <dbReference type="Proteomes" id="UP000823638"/>
    </source>
</evidence>
<gene>
    <name evidence="1" type="ORF">IAA81_02095</name>
</gene>
<organism evidence="1 2">
    <name type="scientific">Candidatus Gallitreponema excrementavium</name>
    <dbReference type="NCBI Taxonomy" id="2840840"/>
    <lineage>
        <taxon>Bacteria</taxon>
        <taxon>Pseudomonadati</taxon>
        <taxon>Spirochaetota</taxon>
        <taxon>Spirochaetia</taxon>
        <taxon>Spirochaetales</taxon>
        <taxon>Candidatus Gallitreponema</taxon>
    </lineage>
</organism>
<protein>
    <submittedName>
        <fullName evidence="1">Uncharacterized protein</fullName>
    </submittedName>
</protein>
<reference evidence="1" key="2">
    <citation type="journal article" date="2021" name="PeerJ">
        <title>Extensive microbial diversity within the chicken gut microbiome revealed by metagenomics and culture.</title>
        <authorList>
            <person name="Gilroy R."/>
            <person name="Ravi A."/>
            <person name="Getino M."/>
            <person name="Pursley I."/>
            <person name="Horton D.L."/>
            <person name="Alikhan N.F."/>
            <person name="Baker D."/>
            <person name="Gharbi K."/>
            <person name="Hall N."/>
            <person name="Watson M."/>
            <person name="Adriaenssens E.M."/>
            <person name="Foster-Nyarko E."/>
            <person name="Jarju S."/>
            <person name="Secka A."/>
            <person name="Antonio M."/>
            <person name="Oren A."/>
            <person name="Chaudhuri R.R."/>
            <person name="La Ragione R."/>
            <person name="Hildebrand F."/>
            <person name="Pallen M.J."/>
        </authorList>
    </citation>
    <scope>NUCLEOTIDE SEQUENCE</scope>
    <source>
        <strain evidence="1">10532</strain>
    </source>
</reference>
<dbReference type="AlphaFoldDB" id="A0A9D9HNJ1"/>
<dbReference type="Proteomes" id="UP000823638">
    <property type="component" value="Unassembled WGS sequence"/>
</dbReference>
<proteinExistence type="predicted"/>
<accession>A0A9D9HNJ1</accession>
<comment type="caution">
    <text evidence="1">The sequence shown here is derived from an EMBL/GenBank/DDBJ whole genome shotgun (WGS) entry which is preliminary data.</text>
</comment>